<dbReference type="AlphaFoldDB" id="A0A0G0EFK7"/>
<proteinExistence type="predicted"/>
<dbReference type="InterPro" id="IPR032179">
    <property type="entry name" value="Cry22Aa_Ig-like"/>
</dbReference>
<dbReference type="GO" id="GO:0001784">
    <property type="term" value="F:phosphotyrosine residue binding"/>
    <property type="evidence" value="ECO:0007669"/>
    <property type="project" value="TreeGrafter"/>
</dbReference>
<comment type="caution">
    <text evidence="4">The sequence shown here is derived from an EMBL/GenBank/DDBJ whole genome shotgun (WGS) entry which is preliminary data.</text>
</comment>
<dbReference type="Gene3D" id="2.60.40.2340">
    <property type="match status" value="1"/>
</dbReference>
<dbReference type="EMBL" id="LBPY01000012">
    <property type="protein sequence ID" value="KKP66122.1"/>
    <property type="molecule type" value="Genomic_DNA"/>
</dbReference>
<reference evidence="4 5" key="1">
    <citation type="journal article" date="2015" name="Nature">
        <title>rRNA introns, odd ribosomes, and small enigmatic genomes across a large radiation of phyla.</title>
        <authorList>
            <person name="Brown C.T."/>
            <person name="Hug L.A."/>
            <person name="Thomas B.C."/>
            <person name="Sharon I."/>
            <person name="Castelle C.J."/>
            <person name="Singh A."/>
            <person name="Wilkins M.J."/>
            <person name="Williams K.H."/>
            <person name="Banfield J.F."/>
        </authorList>
    </citation>
    <scope>NUCLEOTIDE SEQUENCE [LARGE SCALE GENOMIC DNA]</scope>
</reference>
<feature type="compositionally biased region" description="Gly residues" evidence="2">
    <location>
        <begin position="373"/>
        <end position="382"/>
    </location>
</feature>
<evidence type="ECO:0000256" key="1">
    <source>
        <dbReference type="ARBA" id="ARBA00022999"/>
    </source>
</evidence>
<dbReference type="Gene3D" id="2.60.40.10">
    <property type="entry name" value="Immunoglobulins"/>
    <property type="match status" value="2"/>
</dbReference>
<evidence type="ECO:0000256" key="2">
    <source>
        <dbReference type="SAM" id="MobiDB-lite"/>
    </source>
</evidence>
<protein>
    <recommendedName>
        <fullName evidence="3">Pesticidal crystal protein Cry22Aa Ig-like domain-containing protein</fullName>
    </recommendedName>
</protein>
<sequence>MKNKSLFILILVLFIALPFFKVGAQDICSKNGYTVLAINGIFTDEKEAVENKDKLKDRFYLPYHNEPVKVDYIYNSTHLGGVGDLFDSIRQGLFDQKSDYDLVEMLNDASEKVGTQKLLIVGHSQGNFYANSFYDKVADKEGGVPRESLGVYSVATPADHVAGNGKYLTSDTDSIIANVVGRVKNIMTPNTHIVLEKADGNGHSFSDVYLKYRSKEIVADIKSSFDKLKTNSIQGEAELCISPQKITAFHKVSGALLATADFTVNNTVKATSFAYNTINNTARSLAGTFVNLAKRSLAMVGLVDNIENAPSIAESALGDSTEPEGPITTIDQSQEEIKTENTDDQTPSTDTQDNNLETDPIVVPAPTPPVLSGGHGSGGGGNTPTPEVPVLDTVAPVLDTTPPIITLVGESVITINLNTDYIDVGATAVDDIDTTVAVTTAGTVDIATIGSYILTYNATDIAGNIATPVTRTVNVVEAPITIDTTAPVISLIGENFLAIKINSEYIESGATALDDKDGVINVITTGTVDTKTVGDYTITYTATDIAGNTSTMTRIVRVSNYIYISKYTFGTGNGDGNDWQVWIFNGSSAYDWTDTYVNKYLHEKFKLKADTGGYWCSDCLERGIFTHDPRKGFEPSDVTISTLEGNPQNSYSGITYDVSMQWDSTGYTTIISHGDIVDSTTRVNVPNMNNDLWVGWDGMQNRFRQFPSLGGWQGLLTTSPNGLAGGTGMVMVPYPVYNPDAIDETPAPAEQPILSQEKLITSFNFDSLDPKVTGVVDNTNHTIQLTVPYGTDVKTLVPTIEVSTKASVSPVSLSSQDFTAPVTYIVKAEDDSTLSYIATVTISPDPNPTPLPVSDDDILPTITSYTLNGNQASTTLNPIEDNLSIILNANKNVNWMSIKIEKEDSDSIYKTLQSNTTTCIDGTKICTKVWEGDLSKGGLLQNGNYKIKVHMQDAIKNDYEKYLDSIITVIGQ</sequence>
<organism evidence="4 5">
    <name type="scientific">Candidatus Nomurabacteria bacterium GW2011_GWE1_35_16</name>
    <dbReference type="NCBI Taxonomy" id="1618761"/>
    <lineage>
        <taxon>Bacteria</taxon>
        <taxon>Candidatus Nomuraibacteriota</taxon>
    </lineage>
</organism>
<dbReference type="PANTHER" id="PTHR15127">
    <property type="entry name" value="HEAVYWEIGHT, ISOFORM A"/>
    <property type="match status" value="1"/>
</dbReference>
<feature type="domain" description="Pesticidal crystal protein Cry22Aa Ig-like" evidence="3">
    <location>
        <begin position="489"/>
        <end position="558"/>
    </location>
</feature>
<evidence type="ECO:0000313" key="5">
    <source>
        <dbReference type="Proteomes" id="UP000034952"/>
    </source>
</evidence>
<feature type="region of interest" description="Disordered" evidence="2">
    <location>
        <begin position="314"/>
        <end position="382"/>
    </location>
</feature>
<gene>
    <name evidence="4" type="ORF">UR64_C0012G0019</name>
</gene>
<evidence type="ECO:0000259" key="3">
    <source>
        <dbReference type="Pfam" id="PF16403"/>
    </source>
</evidence>
<name>A0A0G0EFK7_9BACT</name>
<dbReference type="PATRIC" id="fig|1618761.3.peg.588"/>
<dbReference type="InterPro" id="IPR013783">
    <property type="entry name" value="Ig-like_fold"/>
</dbReference>
<dbReference type="InterPro" id="IPR051846">
    <property type="entry name" value="SH2_domain_adapters"/>
</dbReference>
<dbReference type="Pfam" id="PF16403">
    <property type="entry name" value="Bact_surface_Ig-like"/>
    <property type="match status" value="2"/>
</dbReference>
<dbReference type="Proteomes" id="UP000034952">
    <property type="component" value="Unassembled WGS sequence"/>
</dbReference>
<feature type="domain" description="Pesticidal crystal protein Cry22Aa Ig-like" evidence="3">
    <location>
        <begin position="405"/>
        <end position="475"/>
    </location>
</feature>
<dbReference type="PANTHER" id="PTHR15127:SF32">
    <property type="entry name" value="HEAVYWEIGHT, ISOFORM A"/>
    <property type="match status" value="1"/>
</dbReference>
<keyword evidence="1" id="KW-0727">SH2 domain</keyword>
<evidence type="ECO:0000313" key="4">
    <source>
        <dbReference type="EMBL" id="KKP66122.1"/>
    </source>
</evidence>
<feature type="compositionally biased region" description="Low complexity" evidence="2">
    <location>
        <begin position="344"/>
        <end position="355"/>
    </location>
</feature>
<accession>A0A0G0EFK7</accession>